<organism evidence="4 5">
    <name type="scientific">Pseudonocardia broussonetiae</name>
    <dbReference type="NCBI Taxonomy" id="2736640"/>
    <lineage>
        <taxon>Bacteria</taxon>
        <taxon>Bacillati</taxon>
        <taxon>Actinomycetota</taxon>
        <taxon>Actinomycetes</taxon>
        <taxon>Pseudonocardiales</taxon>
        <taxon>Pseudonocardiaceae</taxon>
        <taxon>Pseudonocardia</taxon>
    </lineage>
</organism>
<dbReference type="Gene3D" id="3.90.1170.50">
    <property type="entry name" value="Aldehyde oxidase/xanthine dehydrogenase, a/b hammerhead"/>
    <property type="match status" value="1"/>
</dbReference>
<dbReference type="InterPro" id="IPR016208">
    <property type="entry name" value="Ald_Oxase/xanthine_DH-like"/>
</dbReference>
<dbReference type="SUPFAM" id="SSF56003">
    <property type="entry name" value="Molybdenum cofactor-binding domain"/>
    <property type="match status" value="1"/>
</dbReference>
<keyword evidence="5" id="KW-1185">Reference proteome</keyword>
<feature type="domain" description="Aldehyde oxidase/xanthine dehydrogenase a/b hammerhead" evidence="3">
    <location>
        <begin position="19"/>
        <end position="133"/>
    </location>
</feature>
<accession>A0A6M6JRK1</accession>
<dbReference type="InterPro" id="IPR036856">
    <property type="entry name" value="Ald_Oxase/Xan_DH_a/b_sf"/>
</dbReference>
<keyword evidence="1" id="KW-0500">Molybdenum</keyword>
<protein>
    <submittedName>
        <fullName evidence="4">Xanthine dehydrogenase family protein</fullName>
    </submittedName>
</protein>
<dbReference type="InterPro" id="IPR000674">
    <property type="entry name" value="Ald_Oxase/Xan_DH_a/b"/>
</dbReference>
<dbReference type="AlphaFoldDB" id="A0A6M6JRK1"/>
<dbReference type="Pfam" id="PF20256">
    <property type="entry name" value="MoCoBD_2"/>
    <property type="match status" value="1"/>
</dbReference>
<dbReference type="PANTHER" id="PTHR11908">
    <property type="entry name" value="XANTHINE DEHYDROGENASE"/>
    <property type="match status" value="1"/>
</dbReference>
<dbReference type="InterPro" id="IPR008274">
    <property type="entry name" value="AldOxase/xan_DH_MoCoBD1"/>
</dbReference>
<dbReference type="InterPro" id="IPR037165">
    <property type="entry name" value="AldOxase/xan_DH_Mopterin-bd_sf"/>
</dbReference>
<dbReference type="SUPFAM" id="SSF54665">
    <property type="entry name" value="CO dehydrogenase molybdoprotein N-domain-like"/>
    <property type="match status" value="1"/>
</dbReference>
<dbReference type="KEGG" id="pbro:HOP40_26560"/>
<sequence length="789" mass="82396">MHVGSARPSTTNTELAGSTGTYVDDVAPAGCLHAQILRSPHARARITAIDTAAAAALPGVRLVLTGAQLAEELGPLPLLVEPDAIGMARGVVPVLAVDAVRYAGEPVVVVVADDEATAAGAVGLVVVEWDVLPAVLDRDAALLPGSPIVEPGWPDNVLLRQHLDAGDLDAAVAAAAGRVDGELSAARIMASPMEPAGIVASWDQRSGRLTCWASTQNPHVLRSYIGAALGLSTHDVRVIAPRVGGAFGAKIPLRQEELLACHLSRRLRRPVKWIEQRREHLVACGHSRDIRCRYDVAHAADGTILGMRVDLVADVGAASALSGFVMAMNTFMCMPGPYRVTNLSMDLTAVVTNRAPWQAYRGFGKEAASFFLDRIVDHVAAATGVDTVDVRLRNFVPAEEMPYPQPSGPVTDSGDFAACLRLLLDVVDVPSFRQEQAAARLAGRLLGLGFGQELTPEGASPPASLFGGYDSAHVRMSASGDVTVLTGVTSPGTGNETGIAQIVADSLGCELHRIRVVQGDTDISPHGSGNYSSRSLTVGGQAAHLAASDVRAKLVQVGASMLEADPRDIVVSEGRVTVAGSAGPGISLDAVAAEVHLNPHGVHMNDVEPGLEVVRYSKMENVFHQPMTQGRFSMYPNWSNASAAAVVEVDPETGTVTVLRYALVHDSGRIVNPMLADAQLQGAVTQGIGAALYEFVAYDDEGHALSDSFMHYTIPSAKEAVRVEIAHVETPSPYTHLGVKGVGESGISAPSGAIAGAIEDALGLSGALTAPPFTPSRVWSALHAAGGPR</sequence>
<dbReference type="GO" id="GO:0016491">
    <property type="term" value="F:oxidoreductase activity"/>
    <property type="evidence" value="ECO:0007669"/>
    <property type="project" value="UniProtKB-KW"/>
</dbReference>
<gene>
    <name evidence="4" type="ORF">HOP40_26560</name>
</gene>
<evidence type="ECO:0000256" key="1">
    <source>
        <dbReference type="ARBA" id="ARBA00022505"/>
    </source>
</evidence>
<evidence type="ECO:0000259" key="3">
    <source>
        <dbReference type="SMART" id="SM01008"/>
    </source>
</evidence>
<dbReference type="InterPro" id="IPR046867">
    <property type="entry name" value="AldOxase/xan_DH_MoCoBD2"/>
</dbReference>
<dbReference type="Pfam" id="PF02738">
    <property type="entry name" value="MoCoBD_1"/>
    <property type="match status" value="1"/>
</dbReference>
<dbReference type="Proteomes" id="UP000505377">
    <property type="component" value="Chromosome"/>
</dbReference>
<name>A0A6M6JRK1_9PSEU</name>
<dbReference type="RefSeq" id="WP_172163422.1">
    <property type="nucleotide sequence ID" value="NZ_CP053564.1"/>
</dbReference>
<evidence type="ECO:0000256" key="2">
    <source>
        <dbReference type="ARBA" id="ARBA00023002"/>
    </source>
</evidence>
<keyword evidence="2" id="KW-0560">Oxidoreductase</keyword>
<dbReference type="EMBL" id="CP053564">
    <property type="protein sequence ID" value="QJY48901.1"/>
    <property type="molecule type" value="Genomic_DNA"/>
</dbReference>
<dbReference type="PANTHER" id="PTHR11908:SF132">
    <property type="entry name" value="ALDEHYDE OXIDASE 1-RELATED"/>
    <property type="match status" value="1"/>
</dbReference>
<evidence type="ECO:0000313" key="4">
    <source>
        <dbReference type="EMBL" id="QJY48901.1"/>
    </source>
</evidence>
<evidence type="ECO:0000313" key="5">
    <source>
        <dbReference type="Proteomes" id="UP000505377"/>
    </source>
</evidence>
<dbReference type="Pfam" id="PF01315">
    <property type="entry name" value="Ald_Xan_dh_C"/>
    <property type="match status" value="1"/>
</dbReference>
<dbReference type="Gene3D" id="3.30.365.10">
    <property type="entry name" value="Aldehyde oxidase/xanthine dehydrogenase, molybdopterin binding domain"/>
    <property type="match status" value="4"/>
</dbReference>
<reference evidence="4 5" key="1">
    <citation type="submission" date="2020-05" db="EMBL/GenBank/DDBJ databases">
        <authorList>
            <person name="Mo P."/>
        </authorList>
    </citation>
    <scope>NUCLEOTIDE SEQUENCE [LARGE SCALE GENOMIC DNA]</scope>
    <source>
        <strain evidence="4 5">Gen01</strain>
    </source>
</reference>
<dbReference type="GO" id="GO:0005506">
    <property type="term" value="F:iron ion binding"/>
    <property type="evidence" value="ECO:0007669"/>
    <property type="project" value="InterPro"/>
</dbReference>
<proteinExistence type="predicted"/>
<dbReference type="SMART" id="SM01008">
    <property type="entry name" value="Ald_Xan_dh_C"/>
    <property type="match status" value="1"/>
</dbReference>